<organism evidence="4 5">
    <name type="scientific">Delitschia confertaspora ATCC 74209</name>
    <dbReference type="NCBI Taxonomy" id="1513339"/>
    <lineage>
        <taxon>Eukaryota</taxon>
        <taxon>Fungi</taxon>
        <taxon>Dikarya</taxon>
        <taxon>Ascomycota</taxon>
        <taxon>Pezizomycotina</taxon>
        <taxon>Dothideomycetes</taxon>
        <taxon>Pleosporomycetidae</taxon>
        <taxon>Pleosporales</taxon>
        <taxon>Delitschiaceae</taxon>
        <taxon>Delitschia</taxon>
    </lineage>
</organism>
<dbReference type="SUPFAM" id="SSF53474">
    <property type="entry name" value="alpha/beta-Hydrolases"/>
    <property type="match status" value="1"/>
</dbReference>
<dbReference type="Gene3D" id="3.40.50.1820">
    <property type="entry name" value="alpha/beta hydrolase"/>
    <property type="match status" value="1"/>
</dbReference>
<dbReference type="InterPro" id="IPR029058">
    <property type="entry name" value="AB_hydrolase_fold"/>
</dbReference>
<accession>A0A9P4JRU1</accession>
<dbReference type="PRINTS" id="PR00111">
    <property type="entry name" value="ABHYDROLASE"/>
</dbReference>
<evidence type="ECO:0000259" key="3">
    <source>
        <dbReference type="Pfam" id="PF00561"/>
    </source>
</evidence>
<evidence type="ECO:0000313" key="5">
    <source>
        <dbReference type="Proteomes" id="UP000799536"/>
    </source>
</evidence>
<dbReference type="InterPro" id="IPR000639">
    <property type="entry name" value="Epox_hydrolase-like"/>
</dbReference>
<dbReference type="GO" id="GO:0016787">
    <property type="term" value="F:hydrolase activity"/>
    <property type="evidence" value="ECO:0007669"/>
    <property type="project" value="UniProtKB-KW"/>
</dbReference>
<sequence length="392" mass="44405">MLPSTSSKSQFPPLPLPDSISQNFVYCPSNGLTFHCLEAGYTPERNKPLLLLLHGFPELAFTFRGVMPIFASAGYYVVAPDQRGFGRTTGWDDSTFCKTDLSQFTMTNLVRDMVILVHALGYKQVHCIIGHDFGALASSMCALMRPDMFRSVIMMSHPFKQVPDLPFNIAHGDSGSKPDPPVDIQRELAQLPEPRKHYKWYNATAVAAFQWSVPLQGMARFVRGFVHVKSADYEQNNPHPLKAWKGTELAKMPWYYIMPLHSSMPEVVNAMMEGEDYNKTSRWLTENDLQVYVQEWTRTGFQGGLNWYRSGTDISEMEDLHLFAGRKIECPAIFISGEKDWGIYQDPGVLENMPNTCSQFRGIKLIKGAGHWPLQEQMETVCKEVLDFVASI</sequence>
<evidence type="ECO:0000256" key="1">
    <source>
        <dbReference type="ARBA" id="ARBA00022801"/>
    </source>
</evidence>
<feature type="domain" description="AB hydrolase-1" evidence="3">
    <location>
        <begin position="48"/>
        <end position="162"/>
    </location>
</feature>
<evidence type="ECO:0000313" key="4">
    <source>
        <dbReference type="EMBL" id="KAF2204015.1"/>
    </source>
</evidence>
<dbReference type="PANTHER" id="PTHR43329">
    <property type="entry name" value="EPOXIDE HYDROLASE"/>
    <property type="match status" value="1"/>
</dbReference>
<dbReference type="AlphaFoldDB" id="A0A9P4JRU1"/>
<protein>
    <submittedName>
        <fullName evidence="4">Alpha/beta-hydrolase</fullName>
    </submittedName>
</protein>
<proteinExistence type="inferred from homology"/>
<name>A0A9P4JRU1_9PLEO</name>
<dbReference type="Proteomes" id="UP000799536">
    <property type="component" value="Unassembled WGS sequence"/>
</dbReference>
<dbReference type="OrthoDB" id="408373at2759"/>
<comment type="caution">
    <text evidence="4">The sequence shown here is derived from an EMBL/GenBank/DDBJ whole genome shotgun (WGS) entry which is preliminary data.</text>
</comment>
<dbReference type="EMBL" id="ML993887">
    <property type="protein sequence ID" value="KAF2204015.1"/>
    <property type="molecule type" value="Genomic_DNA"/>
</dbReference>
<dbReference type="InterPro" id="IPR000073">
    <property type="entry name" value="AB_hydrolase_1"/>
</dbReference>
<reference evidence="4" key="1">
    <citation type="journal article" date="2020" name="Stud. Mycol.">
        <title>101 Dothideomycetes genomes: a test case for predicting lifestyles and emergence of pathogens.</title>
        <authorList>
            <person name="Haridas S."/>
            <person name="Albert R."/>
            <person name="Binder M."/>
            <person name="Bloem J."/>
            <person name="Labutti K."/>
            <person name="Salamov A."/>
            <person name="Andreopoulos B."/>
            <person name="Baker S."/>
            <person name="Barry K."/>
            <person name="Bills G."/>
            <person name="Bluhm B."/>
            <person name="Cannon C."/>
            <person name="Castanera R."/>
            <person name="Culley D."/>
            <person name="Daum C."/>
            <person name="Ezra D."/>
            <person name="Gonzalez J."/>
            <person name="Henrissat B."/>
            <person name="Kuo A."/>
            <person name="Liang C."/>
            <person name="Lipzen A."/>
            <person name="Lutzoni F."/>
            <person name="Magnuson J."/>
            <person name="Mondo S."/>
            <person name="Nolan M."/>
            <person name="Ohm R."/>
            <person name="Pangilinan J."/>
            <person name="Park H.-J."/>
            <person name="Ramirez L."/>
            <person name="Alfaro M."/>
            <person name="Sun H."/>
            <person name="Tritt A."/>
            <person name="Yoshinaga Y."/>
            <person name="Zwiers L.-H."/>
            <person name="Turgeon B."/>
            <person name="Goodwin S."/>
            <person name="Spatafora J."/>
            <person name="Crous P."/>
            <person name="Grigoriev I."/>
        </authorList>
    </citation>
    <scope>NUCLEOTIDE SEQUENCE</scope>
    <source>
        <strain evidence="4">ATCC 74209</strain>
    </source>
</reference>
<dbReference type="Pfam" id="PF00561">
    <property type="entry name" value="Abhydrolase_1"/>
    <property type="match status" value="1"/>
</dbReference>
<evidence type="ECO:0000256" key="2">
    <source>
        <dbReference type="ARBA" id="ARBA00038334"/>
    </source>
</evidence>
<dbReference type="PRINTS" id="PR00412">
    <property type="entry name" value="EPOXHYDRLASE"/>
</dbReference>
<keyword evidence="1" id="KW-0378">Hydrolase</keyword>
<comment type="similarity">
    <text evidence="2">Belongs to the AB hydrolase superfamily. Epoxide hydrolase family.</text>
</comment>
<keyword evidence="5" id="KW-1185">Reference proteome</keyword>
<gene>
    <name evidence="4" type="ORF">GQ43DRAFT_388819</name>
</gene>